<protein>
    <submittedName>
        <fullName evidence="2">Uncharacterized protein</fullName>
    </submittedName>
</protein>
<keyword evidence="3" id="KW-1185">Reference proteome</keyword>
<evidence type="ECO:0000313" key="3">
    <source>
        <dbReference type="Proteomes" id="UP000729733"/>
    </source>
</evidence>
<dbReference type="EMBL" id="JADWDC010000064">
    <property type="protein sequence ID" value="MCC0179047.1"/>
    <property type="molecule type" value="Genomic_DNA"/>
</dbReference>
<name>A0A964BUR9_9CYAN</name>
<feature type="compositionally biased region" description="Polar residues" evidence="1">
    <location>
        <begin position="29"/>
        <end position="44"/>
    </location>
</feature>
<dbReference type="AlphaFoldDB" id="A0A964BUR9"/>
<feature type="compositionally biased region" description="Low complexity" evidence="1">
    <location>
        <begin position="248"/>
        <end position="259"/>
    </location>
</feature>
<feature type="region of interest" description="Disordered" evidence="1">
    <location>
        <begin position="29"/>
        <end position="58"/>
    </location>
</feature>
<dbReference type="RefSeq" id="WP_229642149.1">
    <property type="nucleotide sequence ID" value="NZ_JADWDC010000064.1"/>
</dbReference>
<accession>A0A964BUR9</accession>
<feature type="region of interest" description="Disordered" evidence="1">
    <location>
        <begin position="234"/>
        <end position="272"/>
    </location>
</feature>
<reference evidence="2" key="1">
    <citation type="journal article" date="2021" name="Antonie Van Leeuwenhoek">
        <title>Draft genome and description of Waterburya agarophytonicola gen. nov. sp. nov. (Pleurocapsales, Cyanobacteria): a seaweed symbiont.</title>
        <authorList>
            <person name="Bonthond G."/>
            <person name="Shalygin S."/>
            <person name="Bayer T."/>
            <person name="Weinberger F."/>
        </authorList>
    </citation>
    <scope>NUCLEOTIDE SEQUENCE</scope>
    <source>
        <strain evidence="2">KI4</strain>
    </source>
</reference>
<dbReference type="Proteomes" id="UP000729733">
    <property type="component" value="Unassembled WGS sequence"/>
</dbReference>
<feature type="compositionally biased region" description="Basic residues" evidence="1">
    <location>
        <begin position="234"/>
        <end position="247"/>
    </location>
</feature>
<evidence type="ECO:0000256" key="1">
    <source>
        <dbReference type="SAM" id="MobiDB-lite"/>
    </source>
</evidence>
<organism evidence="2 3">
    <name type="scientific">Waterburya agarophytonicola KI4</name>
    <dbReference type="NCBI Taxonomy" id="2874699"/>
    <lineage>
        <taxon>Bacteria</taxon>
        <taxon>Bacillati</taxon>
        <taxon>Cyanobacteriota</taxon>
        <taxon>Cyanophyceae</taxon>
        <taxon>Pleurocapsales</taxon>
        <taxon>Hyellaceae</taxon>
        <taxon>Waterburya</taxon>
        <taxon>Waterburya agarophytonicola</taxon>
    </lineage>
</organism>
<evidence type="ECO:0000313" key="2">
    <source>
        <dbReference type="EMBL" id="MCC0179047.1"/>
    </source>
</evidence>
<sequence length="272" mass="31178">MNLAKNNPSAQLNKSSTAANQSVEFIMSNQSQDSIFPNSQTQSVSERKQPIPPPSHPKQYRAIGLIKARYQQSDDRMTQGTLITTDGAEIEAVLLGRIISLIKNHLDLEQEHLWVVYPRTKMKEDRLHAQIVGVWEPETLNQDEELEEDVGEKAEHGYFSIRGEVIFYSTEEETIIIKIKQFPRKKDEKPKFFKLKLKGILGEKPLKRFWDVNVRLDGEDLIIQSATDLGFAQKRKPKFKKDPKKIQLKSSRPSRPSKSATARPIITKKKTD</sequence>
<proteinExistence type="predicted"/>
<gene>
    <name evidence="2" type="ORF">I4641_18930</name>
</gene>
<comment type="caution">
    <text evidence="2">The sequence shown here is derived from an EMBL/GenBank/DDBJ whole genome shotgun (WGS) entry which is preliminary data.</text>
</comment>